<keyword evidence="5" id="KW-1185">Reference proteome</keyword>
<dbReference type="GO" id="GO:0003924">
    <property type="term" value="F:GTPase activity"/>
    <property type="evidence" value="ECO:0007669"/>
    <property type="project" value="TreeGrafter"/>
</dbReference>
<dbReference type="OrthoDB" id="269151at2759"/>
<protein>
    <recommendedName>
        <fullName evidence="3">CP-type G domain-containing protein</fullName>
    </recommendedName>
</protein>
<evidence type="ECO:0000256" key="1">
    <source>
        <dbReference type="ARBA" id="ARBA00022741"/>
    </source>
</evidence>
<evidence type="ECO:0000313" key="5">
    <source>
        <dbReference type="Proteomes" id="UP000596660"/>
    </source>
</evidence>
<dbReference type="KEGG" id="cqi:110717377"/>
<proteinExistence type="predicted"/>
<dbReference type="OMA" id="TDHTQDC"/>
<name>A0A803KSR9_CHEQI</name>
<dbReference type="SMR" id="A0A803KSR9"/>
<dbReference type="InterPro" id="IPR027417">
    <property type="entry name" value="P-loop_NTPase"/>
</dbReference>
<reference evidence="4" key="1">
    <citation type="journal article" date="2017" name="Nature">
        <title>The genome of Chenopodium quinoa.</title>
        <authorList>
            <person name="Jarvis D.E."/>
            <person name="Ho Y.S."/>
            <person name="Lightfoot D.J."/>
            <person name="Schmoeckel S.M."/>
            <person name="Li B."/>
            <person name="Borm T.J.A."/>
            <person name="Ohyanagi H."/>
            <person name="Mineta K."/>
            <person name="Michell C.T."/>
            <person name="Saber N."/>
            <person name="Kharbatia N.M."/>
            <person name="Rupper R.R."/>
            <person name="Sharp A.R."/>
            <person name="Dally N."/>
            <person name="Boughton B.A."/>
            <person name="Woo Y.H."/>
            <person name="Gao G."/>
            <person name="Schijlen E.G.W.M."/>
            <person name="Guo X."/>
            <person name="Momin A.A."/>
            <person name="Negrao S."/>
            <person name="Al-Babili S."/>
            <person name="Gehring C."/>
            <person name="Roessner U."/>
            <person name="Jung C."/>
            <person name="Murphy K."/>
            <person name="Arold S.T."/>
            <person name="Gojobori T."/>
            <person name="van der Linden C.G."/>
            <person name="van Loo E.N."/>
            <person name="Jellen E.N."/>
            <person name="Maughan P.J."/>
            <person name="Tester M."/>
        </authorList>
    </citation>
    <scope>NUCLEOTIDE SEQUENCE [LARGE SCALE GENOMIC DNA]</scope>
    <source>
        <strain evidence="4">cv. PI 614886</strain>
    </source>
</reference>
<sequence>MTKQESLLLMAKRVGDTVRKMAGDGKSLYTPFMAAASNAVSQRIASVDFVLDLRDARIPLSSECELLRRLSSSSSSRRIVVLNKVDLASRSNVKEWTRYFERESFPTFGVNSHNKDNIQEFLGFLQSQVRALKKAEPERHTITMMLVGIPNVGKSALANSLHHIGRISAAEKGNLKHAVVSPIPGETKGICSLKVASHPSIYILDTPGILPPQLIDVEVCAKLALTGALRDNLAGEKALAQYFLSVLNFNHEYQKWEKLSTFELPNSGNNDNVLPRIGSFENKTSTPEIITDHTQDSVVLSVRRSLFEAVTSFRGNLREEEELLRLIKAEFDVLKKAFKLPTGPEEDIEHKVAVKLLNLFRTGRLGHYILDSIPVNIKDV</sequence>
<dbReference type="Gene3D" id="1.10.1580.10">
    <property type="match status" value="1"/>
</dbReference>
<dbReference type="PANTHER" id="PTHR45782:SF1">
    <property type="entry name" value="DAR GTPASE 2, MITOCHONDRIAL"/>
    <property type="match status" value="1"/>
</dbReference>
<dbReference type="InterPro" id="IPR030378">
    <property type="entry name" value="G_CP_dom"/>
</dbReference>
<evidence type="ECO:0000256" key="2">
    <source>
        <dbReference type="ARBA" id="ARBA00023134"/>
    </source>
</evidence>
<keyword evidence="1" id="KW-0547">Nucleotide-binding</keyword>
<dbReference type="Proteomes" id="UP000596660">
    <property type="component" value="Unplaced"/>
</dbReference>
<feature type="domain" description="CP-type G" evidence="3">
    <location>
        <begin position="37"/>
        <end position="212"/>
    </location>
</feature>
<dbReference type="Pfam" id="PF01926">
    <property type="entry name" value="MMR_HSR1"/>
    <property type="match status" value="1"/>
</dbReference>
<dbReference type="Gene3D" id="3.40.50.300">
    <property type="entry name" value="P-loop containing nucleotide triphosphate hydrolases"/>
    <property type="match status" value="1"/>
</dbReference>
<organism evidence="4 5">
    <name type="scientific">Chenopodium quinoa</name>
    <name type="common">Quinoa</name>
    <dbReference type="NCBI Taxonomy" id="63459"/>
    <lineage>
        <taxon>Eukaryota</taxon>
        <taxon>Viridiplantae</taxon>
        <taxon>Streptophyta</taxon>
        <taxon>Embryophyta</taxon>
        <taxon>Tracheophyta</taxon>
        <taxon>Spermatophyta</taxon>
        <taxon>Magnoliopsida</taxon>
        <taxon>eudicotyledons</taxon>
        <taxon>Gunneridae</taxon>
        <taxon>Pentapetalae</taxon>
        <taxon>Caryophyllales</taxon>
        <taxon>Chenopodiaceae</taxon>
        <taxon>Chenopodioideae</taxon>
        <taxon>Atripliceae</taxon>
        <taxon>Chenopodium</taxon>
    </lineage>
</organism>
<dbReference type="InterPro" id="IPR006073">
    <property type="entry name" value="GTP-bd"/>
</dbReference>
<evidence type="ECO:0000259" key="3">
    <source>
        <dbReference type="PROSITE" id="PS51721"/>
    </source>
</evidence>
<dbReference type="AlphaFoldDB" id="A0A803KSR9"/>
<reference evidence="4" key="2">
    <citation type="submission" date="2021-03" db="UniProtKB">
        <authorList>
            <consortium name="EnsemblPlants"/>
        </authorList>
    </citation>
    <scope>IDENTIFICATION</scope>
</reference>
<dbReference type="GO" id="GO:0032543">
    <property type="term" value="P:mitochondrial translation"/>
    <property type="evidence" value="ECO:0007669"/>
    <property type="project" value="TreeGrafter"/>
</dbReference>
<dbReference type="GeneID" id="110717377"/>
<dbReference type="SUPFAM" id="SSF52540">
    <property type="entry name" value="P-loop containing nucleoside triphosphate hydrolases"/>
    <property type="match status" value="1"/>
</dbReference>
<dbReference type="RefSeq" id="XP_021751747.1">
    <property type="nucleotide sequence ID" value="XM_021896055.1"/>
</dbReference>
<dbReference type="PROSITE" id="PS51721">
    <property type="entry name" value="G_CP"/>
    <property type="match status" value="1"/>
</dbReference>
<dbReference type="PANTHER" id="PTHR45782">
    <property type="entry name" value="MITOCHONDRIAL RIBOSOME-ASSOCIATED GTPASE 1"/>
    <property type="match status" value="1"/>
</dbReference>
<accession>A0A803KSR9</accession>
<dbReference type="EnsemblPlants" id="AUR62002077-RA">
    <property type="protein sequence ID" value="AUR62002077-RA:cds"/>
    <property type="gene ID" value="AUR62002077"/>
</dbReference>
<dbReference type="GO" id="GO:0005525">
    <property type="term" value="F:GTP binding"/>
    <property type="evidence" value="ECO:0007669"/>
    <property type="project" value="UniProtKB-KW"/>
</dbReference>
<evidence type="ECO:0000313" key="4">
    <source>
        <dbReference type="EnsemblPlants" id="AUR62002077-RA:cds"/>
    </source>
</evidence>
<dbReference type="Gramene" id="AUR62002077-RA">
    <property type="protein sequence ID" value="AUR62002077-RA:cds"/>
    <property type="gene ID" value="AUR62002077"/>
</dbReference>
<dbReference type="GO" id="GO:0005739">
    <property type="term" value="C:mitochondrion"/>
    <property type="evidence" value="ECO:0007669"/>
    <property type="project" value="TreeGrafter"/>
</dbReference>
<gene>
    <name evidence="4" type="primary">LOC110717377</name>
</gene>
<dbReference type="InterPro" id="IPR023179">
    <property type="entry name" value="GTP-bd_ortho_bundle_sf"/>
</dbReference>
<keyword evidence="2" id="KW-0342">GTP-binding</keyword>